<evidence type="ECO:0008006" key="3">
    <source>
        <dbReference type="Google" id="ProtNLM"/>
    </source>
</evidence>
<gene>
    <name evidence="1" type="ORF">B0A48_10776</name>
</gene>
<name>A0A1V8SYD2_9PEZI</name>
<protein>
    <recommendedName>
        <fullName evidence="3">SnoaL-like domain-containing protein</fullName>
    </recommendedName>
</protein>
<dbReference type="InParanoid" id="A0A1V8SYD2"/>
<keyword evidence="2" id="KW-1185">Reference proteome</keyword>
<dbReference type="SUPFAM" id="SSF54427">
    <property type="entry name" value="NTF2-like"/>
    <property type="match status" value="1"/>
</dbReference>
<dbReference type="OrthoDB" id="414540at2759"/>
<dbReference type="InterPro" id="IPR032710">
    <property type="entry name" value="NTF2-like_dom_sf"/>
</dbReference>
<proteinExistence type="predicted"/>
<reference evidence="2" key="1">
    <citation type="submission" date="2017-03" db="EMBL/GenBank/DDBJ databases">
        <title>Genomes of endolithic fungi from Antarctica.</title>
        <authorList>
            <person name="Coleine C."/>
            <person name="Masonjones S."/>
            <person name="Stajich J.E."/>
        </authorList>
    </citation>
    <scope>NUCLEOTIDE SEQUENCE [LARGE SCALE GENOMIC DNA]</scope>
    <source>
        <strain evidence="2">CCFEE 5527</strain>
    </source>
</reference>
<dbReference type="Proteomes" id="UP000192596">
    <property type="component" value="Unassembled WGS sequence"/>
</dbReference>
<evidence type="ECO:0000313" key="2">
    <source>
        <dbReference type="Proteomes" id="UP000192596"/>
    </source>
</evidence>
<dbReference type="EMBL" id="NAJO01000022">
    <property type="protein sequence ID" value="OQO04166.1"/>
    <property type="molecule type" value="Genomic_DNA"/>
</dbReference>
<comment type="caution">
    <text evidence="1">The sequence shown here is derived from an EMBL/GenBank/DDBJ whole genome shotgun (WGS) entry which is preliminary data.</text>
</comment>
<organism evidence="1 2">
    <name type="scientific">Cryoendolithus antarcticus</name>
    <dbReference type="NCBI Taxonomy" id="1507870"/>
    <lineage>
        <taxon>Eukaryota</taxon>
        <taxon>Fungi</taxon>
        <taxon>Dikarya</taxon>
        <taxon>Ascomycota</taxon>
        <taxon>Pezizomycotina</taxon>
        <taxon>Dothideomycetes</taxon>
        <taxon>Dothideomycetidae</taxon>
        <taxon>Cladosporiales</taxon>
        <taxon>Cladosporiaceae</taxon>
        <taxon>Cryoendolithus</taxon>
    </lineage>
</organism>
<accession>A0A1V8SYD2</accession>
<sequence>MAAQDALYDTLRSTAERWVLATLPKTPGTNEVDYDRILSLLTPDAEISWGHSLFVSQTPPLRGTKTPDGFLEHMRSMAPRLGTWQIAIADICVDTTKRSAVVRADFDMQAEVDGEVLRNEILFWVKLDESGTKVKASTEFVDPIASGKLRELMMAKAAKAGGGAGKVG</sequence>
<evidence type="ECO:0000313" key="1">
    <source>
        <dbReference type="EMBL" id="OQO04166.1"/>
    </source>
</evidence>
<dbReference type="AlphaFoldDB" id="A0A1V8SYD2"/>
<dbReference type="Gene3D" id="3.10.450.50">
    <property type="match status" value="1"/>
</dbReference>